<dbReference type="PANTHER" id="PTHR47959:SF8">
    <property type="entry name" value="RNA HELICASE"/>
    <property type="match status" value="1"/>
</dbReference>
<dbReference type="SMART" id="SM01123">
    <property type="entry name" value="DBP10CT"/>
    <property type="match status" value="1"/>
</dbReference>
<evidence type="ECO:0000256" key="1">
    <source>
        <dbReference type="ARBA" id="ARBA00010379"/>
    </source>
</evidence>
<dbReference type="CDD" id="cd17959">
    <property type="entry name" value="DEADc_DDX54"/>
    <property type="match status" value="1"/>
</dbReference>
<evidence type="ECO:0000259" key="13">
    <source>
        <dbReference type="PROSITE" id="PS51195"/>
    </source>
</evidence>
<keyword evidence="3" id="KW-0547">Nucleotide-binding</keyword>
<evidence type="ECO:0000313" key="14">
    <source>
        <dbReference type="EMBL" id="CAL8072075.1"/>
    </source>
</evidence>
<reference evidence="14 15" key="1">
    <citation type="submission" date="2024-08" db="EMBL/GenBank/DDBJ databases">
        <authorList>
            <person name="Cucini C."/>
            <person name="Frati F."/>
        </authorList>
    </citation>
    <scope>NUCLEOTIDE SEQUENCE [LARGE SCALE GENOMIC DNA]</scope>
</reference>
<organism evidence="14 15">
    <name type="scientific">Orchesella dallaii</name>
    <dbReference type="NCBI Taxonomy" id="48710"/>
    <lineage>
        <taxon>Eukaryota</taxon>
        <taxon>Metazoa</taxon>
        <taxon>Ecdysozoa</taxon>
        <taxon>Arthropoda</taxon>
        <taxon>Hexapoda</taxon>
        <taxon>Collembola</taxon>
        <taxon>Entomobryomorpha</taxon>
        <taxon>Entomobryoidea</taxon>
        <taxon>Orchesellidae</taxon>
        <taxon>Orchesellinae</taxon>
        <taxon>Orchesella</taxon>
    </lineage>
</organism>
<feature type="compositionally biased region" description="Basic and acidic residues" evidence="10">
    <location>
        <begin position="858"/>
        <end position="879"/>
    </location>
</feature>
<dbReference type="InterPro" id="IPR033517">
    <property type="entry name" value="DDX54/DBP10_DEAD-box_helicase"/>
</dbReference>
<evidence type="ECO:0000256" key="7">
    <source>
        <dbReference type="ARBA" id="ARBA00022884"/>
    </source>
</evidence>
<dbReference type="EC" id="3.6.4.13" evidence="2"/>
<evidence type="ECO:0000259" key="12">
    <source>
        <dbReference type="PROSITE" id="PS51194"/>
    </source>
</evidence>
<keyword evidence="6" id="KW-0067">ATP-binding</keyword>
<evidence type="ECO:0000256" key="8">
    <source>
        <dbReference type="ARBA" id="ARBA00047984"/>
    </source>
</evidence>
<comment type="caution">
    <text evidence="14">The sequence shown here is derived from an EMBL/GenBank/DDBJ whole genome shotgun (WGS) entry which is preliminary data.</text>
</comment>
<feature type="compositionally biased region" description="Low complexity" evidence="10">
    <location>
        <begin position="38"/>
        <end position="63"/>
    </location>
</feature>
<dbReference type="PANTHER" id="PTHR47959">
    <property type="entry name" value="ATP-DEPENDENT RNA HELICASE RHLE-RELATED"/>
    <property type="match status" value="1"/>
</dbReference>
<name>A0ABP1PRW0_9HEXA</name>
<gene>
    <name evidence="14" type="ORF">ODALV1_LOCUS1988</name>
</gene>
<feature type="domain" description="DEAD-box RNA helicase Q" evidence="13">
    <location>
        <begin position="178"/>
        <end position="206"/>
    </location>
</feature>
<sequence length="912" mass="101569">MKINKKGGGGGGGGGGSGKKFGKFDSKKKFGGGGGGSSFKPNLSVGFKSNSKGKKNGVSSGFGAKPGKGNGKFSGSKSGTGFQPNKKGNLMGKKKGFQNSPKFGYKKKSGEDMDVKEEDVDIKGEEDAEDTFGILEDQSEMFRRLNNGVIKEEEMDSDHEDYGGGSGGGKKGKNKKSGGFQNMGLSPAVLKGILRRGYNVPTPIQRKAIPRILEGRDVVAMARTGSGKTAAFLIPLFEKLQHKKAEIGTSAKFPRALILSPTRELATQTVKFIREIGKFIDFKVVSILGGESMESQFQTIHDKPDIVVATPGRFMHLCVEMELKLDGVEYAVFDEADRLFEMGFGEQLMEILKRLPENRQTVMFSATLPKLLVDFSKAGLHDPTLIRLDVDTKLPELLELTYLACRSEDKLAALLYLLKNLIDENQQTIVFTATKHHVEFIHQLLDEANVSNCYIYSSLDPSARKISLGKFRSGKCNVMIVTDIAARGIDIPILDNVINFHFPAKPKLFMHRVGRVARAGRSGTAYSIICPDEIAFLIDLHLFLDKPLMFEKPSKDSPDSPSNSVFVGRVPQDLLNDENNFIRNMMETKEELATLHKVSKNGYSHYLRSRPPASTESNRRAKGIGINKLHVHPFFADHVAEDPMDSLINQMQSYRPNATIFEIGPKAGSETLRIMKQKRMKDQNTVEKYRYKSANGVAEIGRISEHKGKEEEPFIPYLPKDHHTELGLSVGTTFDKEVQEAVMDLTGDDSDLLKQQRTMQQWDMKKKKFVSVGRETNAKKIRTESGVWIAASYKSDRYQAWMRKSKTDHDNDDEGSDDDSFARNSNDDSKRKPAFSKRLVKTGKNDAPHAPLAKGRRFKTEIKRPEQILKERKVKEKKLMKNLPKNMRKQRQKGSGGKGKSQGKGRPANNRK</sequence>
<feature type="region of interest" description="Disordered" evidence="10">
    <location>
        <begin position="804"/>
        <end position="912"/>
    </location>
</feature>
<keyword evidence="5" id="KW-0347">Helicase</keyword>
<dbReference type="CDD" id="cd18787">
    <property type="entry name" value="SF2_C_DEAD"/>
    <property type="match status" value="1"/>
</dbReference>
<evidence type="ECO:0000313" key="15">
    <source>
        <dbReference type="Proteomes" id="UP001642540"/>
    </source>
</evidence>
<feature type="domain" description="Helicase C-terminal" evidence="12">
    <location>
        <begin position="410"/>
        <end position="562"/>
    </location>
</feature>
<dbReference type="SMART" id="SM00487">
    <property type="entry name" value="DEXDc"/>
    <property type="match status" value="1"/>
</dbReference>
<feature type="compositionally biased region" description="Gly residues" evidence="10">
    <location>
        <begin position="1"/>
        <end position="19"/>
    </location>
</feature>
<feature type="compositionally biased region" description="Low complexity" evidence="10">
    <location>
        <begin position="73"/>
        <end position="91"/>
    </location>
</feature>
<feature type="compositionally biased region" description="Acidic residues" evidence="10">
    <location>
        <begin position="810"/>
        <end position="819"/>
    </location>
</feature>
<proteinExistence type="inferred from homology"/>
<dbReference type="Pfam" id="PF00271">
    <property type="entry name" value="Helicase_C"/>
    <property type="match status" value="1"/>
</dbReference>
<evidence type="ECO:0000256" key="3">
    <source>
        <dbReference type="ARBA" id="ARBA00022741"/>
    </source>
</evidence>
<keyword evidence="4" id="KW-0378">Hydrolase</keyword>
<feature type="compositionally biased region" description="Basic residues" evidence="10">
    <location>
        <begin position="832"/>
        <end position="841"/>
    </location>
</feature>
<dbReference type="PROSITE" id="PS00039">
    <property type="entry name" value="DEAD_ATP_HELICASE"/>
    <property type="match status" value="1"/>
</dbReference>
<dbReference type="EMBL" id="CAXLJM020000007">
    <property type="protein sequence ID" value="CAL8072075.1"/>
    <property type="molecule type" value="Genomic_DNA"/>
</dbReference>
<protein>
    <recommendedName>
        <fullName evidence="2">RNA helicase</fullName>
        <ecNumber evidence="2">3.6.4.13</ecNumber>
    </recommendedName>
</protein>
<keyword evidence="7" id="KW-0694">RNA-binding</keyword>
<dbReference type="SUPFAM" id="SSF52540">
    <property type="entry name" value="P-loop containing nucleoside triphosphate hydrolases"/>
    <property type="match status" value="1"/>
</dbReference>
<dbReference type="InterPro" id="IPR001650">
    <property type="entry name" value="Helicase_C-like"/>
</dbReference>
<dbReference type="InterPro" id="IPR011545">
    <property type="entry name" value="DEAD/DEAH_box_helicase_dom"/>
</dbReference>
<feature type="domain" description="Helicase ATP-binding" evidence="11">
    <location>
        <begin position="209"/>
        <end position="386"/>
    </location>
</feature>
<feature type="short sequence motif" description="Q motif" evidence="9">
    <location>
        <begin position="178"/>
        <end position="206"/>
    </location>
</feature>
<dbReference type="InterPro" id="IPR014001">
    <property type="entry name" value="Helicase_ATP-bd"/>
</dbReference>
<evidence type="ECO:0000256" key="6">
    <source>
        <dbReference type="ARBA" id="ARBA00022840"/>
    </source>
</evidence>
<feature type="region of interest" description="Disordered" evidence="10">
    <location>
        <begin position="1"/>
        <end position="111"/>
    </location>
</feature>
<dbReference type="Proteomes" id="UP001642540">
    <property type="component" value="Unassembled WGS sequence"/>
</dbReference>
<evidence type="ECO:0000256" key="2">
    <source>
        <dbReference type="ARBA" id="ARBA00012552"/>
    </source>
</evidence>
<evidence type="ECO:0000256" key="5">
    <source>
        <dbReference type="ARBA" id="ARBA00022806"/>
    </source>
</evidence>
<dbReference type="InterPro" id="IPR012541">
    <property type="entry name" value="DBP10_C"/>
</dbReference>
<accession>A0ABP1PRW0</accession>
<dbReference type="PROSITE" id="PS51192">
    <property type="entry name" value="HELICASE_ATP_BIND_1"/>
    <property type="match status" value="1"/>
</dbReference>
<evidence type="ECO:0000259" key="11">
    <source>
        <dbReference type="PROSITE" id="PS51192"/>
    </source>
</evidence>
<evidence type="ECO:0000256" key="10">
    <source>
        <dbReference type="SAM" id="MobiDB-lite"/>
    </source>
</evidence>
<evidence type="ECO:0000256" key="9">
    <source>
        <dbReference type="PROSITE-ProRule" id="PRU00552"/>
    </source>
</evidence>
<dbReference type="InterPro" id="IPR014014">
    <property type="entry name" value="RNA_helicase_DEAD_Q_motif"/>
</dbReference>
<comment type="similarity">
    <text evidence="1">Belongs to the DEAD box helicase family. DDX54/DBP10 subfamily.</text>
</comment>
<dbReference type="InterPro" id="IPR050079">
    <property type="entry name" value="DEAD_box_RNA_helicase"/>
</dbReference>
<dbReference type="PROSITE" id="PS51194">
    <property type="entry name" value="HELICASE_CTER"/>
    <property type="match status" value="1"/>
</dbReference>
<dbReference type="PROSITE" id="PS51195">
    <property type="entry name" value="Q_MOTIF"/>
    <property type="match status" value="1"/>
</dbReference>
<dbReference type="Pfam" id="PF00270">
    <property type="entry name" value="DEAD"/>
    <property type="match status" value="1"/>
</dbReference>
<dbReference type="Gene3D" id="3.40.50.300">
    <property type="entry name" value="P-loop containing nucleotide triphosphate hydrolases"/>
    <property type="match status" value="2"/>
</dbReference>
<feature type="region of interest" description="Disordered" evidence="10">
    <location>
        <begin position="152"/>
        <end position="180"/>
    </location>
</feature>
<dbReference type="Pfam" id="PF08147">
    <property type="entry name" value="DBP10CT"/>
    <property type="match status" value="1"/>
</dbReference>
<evidence type="ECO:0000256" key="4">
    <source>
        <dbReference type="ARBA" id="ARBA00022801"/>
    </source>
</evidence>
<comment type="catalytic activity">
    <reaction evidence="8">
        <text>ATP + H2O = ADP + phosphate + H(+)</text>
        <dbReference type="Rhea" id="RHEA:13065"/>
        <dbReference type="ChEBI" id="CHEBI:15377"/>
        <dbReference type="ChEBI" id="CHEBI:15378"/>
        <dbReference type="ChEBI" id="CHEBI:30616"/>
        <dbReference type="ChEBI" id="CHEBI:43474"/>
        <dbReference type="ChEBI" id="CHEBI:456216"/>
        <dbReference type="EC" id="3.6.4.13"/>
    </reaction>
</comment>
<dbReference type="InterPro" id="IPR000629">
    <property type="entry name" value="RNA-helicase_DEAD-box_CS"/>
</dbReference>
<feature type="compositionally biased region" description="Basic residues" evidence="10">
    <location>
        <begin position="880"/>
        <end position="892"/>
    </location>
</feature>
<keyword evidence="15" id="KW-1185">Reference proteome</keyword>
<dbReference type="SMART" id="SM00490">
    <property type="entry name" value="HELICc"/>
    <property type="match status" value="1"/>
</dbReference>
<dbReference type="InterPro" id="IPR027417">
    <property type="entry name" value="P-loop_NTPase"/>
</dbReference>